<comment type="caution">
    <text evidence="1">The sequence shown here is derived from an EMBL/GenBank/DDBJ whole genome shotgun (WGS) entry which is preliminary data.</text>
</comment>
<name>A0ABQ5JR10_9EUKA</name>
<sequence length="482" mass="54789">MSMIKLDPDKYYCIKEGKLYRSTTINYVLTTFKPPIFFLHDDIVYVYETKYKDGKKILSGLLAFSYEGGLSENEIQRAKLALHAPLRFESTTVTGSTSTTSTVDSHQLDDDFGPGGEIELPAGSTSRSSSHISRHNHFIDPQTYSNKVQLVKECIKGIKCPREDKRTLASVLKETFIPTMTARSVTCSCISIIPFTSEILTSTNGFSVRSLFFPLKEIIKFIFSTQTTHFNLDKSVKESISWCEQIQSDKTNVGIMTFCDDFPLTAMAYNPITNVSLTLTNFSSDYRRTLRSRYILALVPGGKLEGKTRRIDEYINSEIEKCNGMSVYNGKSHRYEILNVFHYVHKSDSPQRHEHLGIPKPTGLCRFKCSLCSVDRDHLVDFAHHYPERTDIDQKLLCPPLPGDVLHMEGRTMLHTSLHLFVNKLVSHEKFPNLLSELIEYNCSISLMHYKTLTAHQFYELSYVLPSISVRYGLPTSFVLAA</sequence>
<evidence type="ECO:0000313" key="1">
    <source>
        <dbReference type="EMBL" id="GKT13870.1"/>
    </source>
</evidence>
<evidence type="ECO:0000313" key="2">
    <source>
        <dbReference type="Proteomes" id="UP001057375"/>
    </source>
</evidence>
<accession>A0ABQ5JR10</accession>
<dbReference type="Proteomes" id="UP001057375">
    <property type="component" value="Unassembled WGS sequence"/>
</dbReference>
<protein>
    <submittedName>
        <fullName evidence="1">Uncharacterized protein</fullName>
    </submittedName>
</protein>
<proteinExistence type="predicted"/>
<organism evidence="1 2">
    <name type="scientific">Aduncisulcus paluster</name>
    <dbReference type="NCBI Taxonomy" id="2918883"/>
    <lineage>
        <taxon>Eukaryota</taxon>
        <taxon>Metamonada</taxon>
        <taxon>Carpediemonas-like organisms</taxon>
        <taxon>Aduncisulcus</taxon>
    </lineage>
</organism>
<gene>
    <name evidence="1" type="ORF">ADUPG1_010353</name>
</gene>
<reference evidence="1" key="1">
    <citation type="submission" date="2022-03" db="EMBL/GenBank/DDBJ databases">
        <title>Draft genome sequence of Aduncisulcus paluster, a free-living microaerophilic Fornicata.</title>
        <authorList>
            <person name="Yuyama I."/>
            <person name="Kume K."/>
            <person name="Tamura T."/>
            <person name="Inagaki Y."/>
            <person name="Hashimoto T."/>
        </authorList>
    </citation>
    <scope>NUCLEOTIDE SEQUENCE</scope>
    <source>
        <strain evidence="1">NY0171</strain>
    </source>
</reference>
<keyword evidence="2" id="KW-1185">Reference proteome</keyword>
<dbReference type="EMBL" id="BQXS01011547">
    <property type="protein sequence ID" value="GKT13870.1"/>
    <property type="molecule type" value="Genomic_DNA"/>
</dbReference>
<feature type="non-terminal residue" evidence="1">
    <location>
        <position position="482"/>
    </location>
</feature>